<dbReference type="InterPro" id="IPR014777">
    <property type="entry name" value="4pyrrole_Mease_sub1"/>
</dbReference>
<dbReference type="CDD" id="cd11528">
    <property type="entry name" value="NTP-PPase_MazG_Nterm"/>
    <property type="match status" value="1"/>
</dbReference>
<dbReference type="Pfam" id="PF00590">
    <property type="entry name" value="TP_methylase"/>
    <property type="match status" value="1"/>
</dbReference>
<dbReference type="Gene3D" id="1.10.287.1080">
    <property type="entry name" value="MazG-like"/>
    <property type="match status" value="2"/>
</dbReference>
<dbReference type="InterPro" id="IPR048015">
    <property type="entry name" value="NTP-PPase_MazG-like_N"/>
</dbReference>
<organism evidence="3 4">
    <name type="scientific">Halobacillus yeomjeoni</name>
    <dbReference type="NCBI Taxonomy" id="311194"/>
    <lineage>
        <taxon>Bacteria</taxon>
        <taxon>Bacillati</taxon>
        <taxon>Bacillota</taxon>
        <taxon>Bacilli</taxon>
        <taxon>Bacillales</taxon>
        <taxon>Bacillaceae</taxon>
        <taxon>Halobacillus</taxon>
    </lineage>
</organism>
<evidence type="ECO:0000259" key="1">
    <source>
        <dbReference type="Pfam" id="PF00590"/>
    </source>
</evidence>
<dbReference type="Gene3D" id="3.40.1010.10">
    <property type="entry name" value="Cobalt-precorrin-4 Transmethylase, Domain 1"/>
    <property type="match status" value="1"/>
</dbReference>
<dbReference type="GO" id="GO:0008168">
    <property type="term" value="F:methyltransferase activity"/>
    <property type="evidence" value="ECO:0007669"/>
    <property type="project" value="InterPro"/>
</dbReference>
<reference evidence="3 4" key="1">
    <citation type="journal article" date="2005" name="Int. J. Syst. Evol. Microbiol.">
        <title>Halobacillus yeomjeoni sp. nov., isolated from a marine solar saltern in Korea.</title>
        <authorList>
            <person name="Yoon J.H."/>
            <person name="Kang S.J."/>
            <person name="Lee C.H."/>
            <person name="Oh H.W."/>
            <person name="Oh T.K."/>
        </authorList>
    </citation>
    <scope>NUCLEOTIDE SEQUENCE [LARGE SCALE GENOMIC DNA]</scope>
    <source>
        <strain evidence="3 4">KCTC 3957</strain>
    </source>
</reference>
<dbReference type="InterPro" id="IPR035996">
    <property type="entry name" value="4pyrrol_Methylase_sf"/>
</dbReference>
<feature type="domain" description="NTP pyrophosphohydrolase MazG-like" evidence="2">
    <location>
        <begin position="254"/>
        <end position="327"/>
    </location>
</feature>
<dbReference type="EMBL" id="JADZSC010000006">
    <property type="protein sequence ID" value="MBH0231833.1"/>
    <property type="molecule type" value="Genomic_DNA"/>
</dbReference>
<dbReference type="FunFam" id="3.40.1010.10:FF:000008">
    <property type="entry name" value="Similar to nucleoside triphosphate pyrophosphohydrolase, MazG"/>
    <property type="match status" value="1"/>
</dbReference>
<dbReference type="CDD" id="cd11723">
    <property type="entry name" value="YabN_N_like"/>
    <property type="match status" value="1"/>
</dbReference>
<dbReference type="InterPro" id="IPR000878">
    <property type="entry name" value="4pyrrol_Mease"/>
</dbReference>
<dbReference type="GO" id="GO:0046076">
    <property type="term" value="P:dTTP catabolic process"/>
    <property type="evidence" value="ECO:0007669"/>
    <property type="project" value="TreeGrafter"/>
</dbReference>
<dbReference type="Proteomes" id="UP000614490">
    <property type="component" value="Unassembled WGS sequence"/>
</dbReference>
<dbReference type="InterPro" id="IPR048011">
    <property type="entry name" value="NTP-PPase_MazG-like_C"/>
</dbReference>
<feature type="domain" description="Tetrapyrrole methylase" evidence="1">
    <location>
        <begin position="3"/>
        <end position="207"/>
    </location>
</feature>
<dbReference type="FunFam" id="1.10.287.1080:FF:000003">
    <property type="entry name" value="Nucleoside triphosphate pyrophosphohydrolase"/>
    <property type="match status" value="1"/>
</dbReference>
<dbReference type="SUPFAM" id="SSF53790">
    <property type="entry name" value="Tetrapyrrole methylase"/>
    <property type="match status" value="1"/>
</dbReference>
<dbReference type="GO" id="GO:0046047">
    <property type="term" value="P:TTP catabolic process"/>
    <property type="evidence" value="ECO:0007669"/>
    <property type="project" value="TreeGrafter"/>
</dbReference>
<dbReference type="GO" id="GO:0006203">
    <property type="term" value="P:dGTP catabolic process"/>
    <property type="evidence" value="ECO:0007669"/>
    <property type="project" value="TreeGrafter"/>
</dbReference>
<evidence type="ECO:0000259" key="2">
    <source>
        <dbReference type="Pfam" id="PF03819"/>
    </source>
</evidence>
<dbReference type="GO" id="GO:0046081">
    <property type="term" value="P:dUTP catabolic process"/>
    <property type="evidence" value="ECO:0007669"/>
    <property type="project" value="TreeGrafter"/>
</dbReference>
<dbReference type="InterPro" id="IPR011551">
    <property type="entry name" value="NTP_PyrPHydrolase_MazG"/>
</dbReference>
<dbReference type="GO" id="GO:0047429">
    <property type="term" value="F:nucleoside triphosphate diphosphatase activity"/>
    <property type="evidence" value="ECO:0007669"/>
    <property type="project" value="UniProtKB-EC"/>
</dbReference>
<dbReference type="RefSeq" id="WP_197318467.1">
    <property type="nucleotide sequence ID" value="NZ_JADZSC010000006.1"/>
</dbReference>
<evidence type="ECO:0000313" key="4">
    <source>
        <dbReference type="Proteomes" id="UP000614490"/>
    </source>
</evidence>
<dbReference type="NCBIfam" id="TIGR00444">
    <property type="entry name" value="mazG"/>
    <property type="match status" value="1"/>
</dbReference>
<keyword evidence="4" id="KW-1185">Reference proteome</keyword>
<dbReference type="PANTHER" id="PTHR30522:SF0">
    <property type="entry name" value="NUCLEOSIDE TRIPHOSPHATE PYROPHOSPHOHYDROLASE"/>
    <property type="match status" value="1"/>
</dbReference>
<dbReference type="PANTHER" id="PTHR30522">
    <property type="entry name" value="NUCLEOSIDE TRIPHOSPHATE PYROPHOSPHOHYDROLASE"/>
    <property type="match status" value="1"/>
</dbReference>
<comment type="caution">
    <text evidence="3">The sequence shown here is derived from an EMBL/GenBank/DDBJ whole genome shotgun (WGS) entry which is preliminary data.</text>
</comment>
<dbReference type="CDD" id="cd11529">
    <property type="entry name" value="NTP-PPase_MazG_Cterm"/>
    <property type="match status" value="1"/>
</dbReference>
<accession>A0A931HYS0</accession>
<dbReference type="EC" id="3.6.1.9" evidence="3"/>
<dbReference type="FunFam" id="1.10.287.1080:FF:000001">
    <property type="entry name" value="Nucleoside triphosphate pyrophosphohydrolase"/>
    <property type="match status" value="1"/>
</dbReference>
<protein>
    <submittedName>
        <fullName evidence="3">Nucleoside triphosphate pyrophosphohydrolase</fullName>
        <ecNumber evidence="3">3.6.1.9</ecNumber>
    </submittedName>
</protein>
<keyword evidence="3" id="KW-0378">Hydrolase</keyword>
<sequence length="489" mass="56437">MKTITVLGLGAGDLEQLPLGVYRKLTNSDQKLYVRTMDHPVLEELSKEGLTFESFDSVYENHNHFQLVYEEIVKQLVDASLDEDVTYIVPGHPMLAERTVQLLIEEKRKGTIDLVIEGGQSFLDATFAALEIDPIEGFQFLDATALQRDQLQYLNHIILCQVYDAMIASEVKLTLLEDLPADHPVTIVSAAGSDQEKITTVPLEELDRNVEVDNLTSVYIPPIDKEKLNHQFFRLREVIQTLRSPEGCPWDRKQTHESLRKYLIEEAYEFIDAVNRQDDDHMVEELGDILLQVMLHSQIGEDEGFFTIDDVIVSVTDKMIRRHPHVFESVTVNDADEVVTNWEAIKQQEKGEKAESILDSVPTSFPALLQAEELQKKAAKVGFDWDSVEPVMEKVEEEWREFQEARENDNEEEMEKEFGDWLFAIANLARHYKLNSENALQRTNKKFRTRLLSMEQETKRRGHSLHDYDLNQLEELWVQAKERHKGADE</sequence>
<dbReference type="InterPro" id="IPR024180">
    <property type="entry name" value="Tetrapyrrole_Mease/MazG_pred"/>
</dbReference>
<dbReference type="GO" id="GO:0006950">
    <property type="term" value="P:response to stress"/>
    <property type="evidence" value="ECO:0007669"/>
    <property type="project" value="UniProtKB-ARBA"/>
</dbReference>
<evidence type="ECO:0000313" key="3">
    <source>
        <dbReference type="EMBL" id="MBH0231833.1"/>
    </source>
</evidence>
<feature type="domain" description="NTP pyrophosphohydrolase MazG-like" evidence="2">
    <location>
        <begin position="389"/>
        <end position="450"/>
    </location>
</feature>
<gene>
    <name evidence="3" type="primary">mazG</name>
    <name evidence="3" type="ORF">H0267_16680</name>
</gene>
<name>A0A931HYS0_9BACI</name>
<dbReference type="AlphaFoldDB" id="A0A931HYS0"/>
<dbReference type="GO" id="GO:0046061">
    <property type="term" value="P:dATP catabolic process"/>
    <property type="evidence" value="ECO:0007669"/>
    <property type="project" value="TreeGrafter"/>
</dbReference>
<dbReference type="SUPFAM" id="SSF101386">
    <property type="entry name" value="all-alpha NTP pyrophosphatases"/>
    <property type="match status" value="2"/>
</dbReference>
<dbReference type="InterPro" id="IPR004518">
    <property type="entry name" value="MazG-like_dom"/>
</dbReference>
<dbReference type="PIRSF" id="PIRSF002845">
    <property type="entry name" value="Ttrprl_mtas_MazG"/>
    <property type="match status" value="1"/>
</dbReference>
<dbReference type="InterPro" id="IPR035013">
    <property type="entry name" value="YabN_N"/>
</dbReference>
<dbReference type="NCBIfam" id="NF007113">
    <property type="entry name" value="PRK09562.1"/>
    <property type="match status" value="1"/>
</dbReference>
<dbReference type="Pfam" id="PF03819">
    <property type="entry name" value="MazG"/>
    <property type="match status" value="2"/>
</dbReference>
<dbReference type="GO" id="GO:0046052">
    <property type="term" value="P:UTP catabolic process"/>
    <property type="evidence" value="ECO:0007669"/>
    <property type="project" value="TreeGrafter"/>
</dbReference>
<proteinExistence type="predicted"/>